<protein>
    <submittedName>
        <fullName evidence="2">Uncharacterized protein</fullName>
    </submittedName>
</protein>
<accession>A0A8J6N5V4</accession>
<evidence type="ECO:0000313" key="3">
    <source>
        <dbReference type="Proteomes" id="UP000599024"/>
    </source>
</evidence>
<comment type="caution">
    <text evidence="2">The sequence shown here is derived from an EMBL/GenBank/DDBJ whole genome shotgun (WGS) entry which is preliminary data.</text>
</comment>
<dbReference type="AlphaFoldDB" id="A0A8J6N5V4"/>
<name>A0A8J6N5V4_9BACT</name>
<dbReference type="EMBL" id="JACNLK010000030">
    <property type="protein sequence ID" value="MBC8208188.1"/>
    <property type="molecule type" value="Genomic_DNA"/>
</dbReference>
<keyword evidence="1" id="KW-0812">Transmembrane</keyword>
<reference evidence="2 3" key="1">
    <citation type="submission" date="2020-08" db="EMBL/GenBank/DDBJ databases">
        <title>Bridging the membrane lipid divide: bacteria of the FCB group superphylum have the potential to synthesize archaeal ether lipids.</title>
        <authorList>
            <person name="Villanueva L."/>
            <person name="Von Meijenfeldt F.A.B."/>
            <person name="Westbye A.B."/>
            <person name="Yadav S."/>
            <person name="Hopmans E.C."/>
            <person name="Dutilh B.E."/>
            <person name="Sinninghe Damste J.S."/>
        </authorList>
    </citation>
    <scope>NUCLEOTIDE SEQUENCE [LARGE SCALE GENOMIC DNA]</scope>
    <source>
        <strain evidence="2">NIOZ-UU81</strain>
    </source>
</reference>
<gene>
    <name evidence="2" type="ORF">H8E79_03340</name>
</gene>
<feature type="transmembrane region" description="Helical" evidence="1">
    <location>
        <begin position="46"/>
        <end position="68"/>
    </location>
</feature>
<organism evidence="2 3">
    <name type="scientific">Candidatus Desulfatifera sulfidica</name>
    <dbReference type="NCBI Taxonomy" id="2841691"/>
    <lineage>
        <taxon>Bacteria</taxon>
        <taxon>Pseudomonadati</taxon>
        <taxon>Thermodesulfobacteriota</taxon>
        <taxon>Desulfobulbia</taxon>
        <taxon>Desulfobulbales</taxon>
        <taxon>Desulfobulbaceae</taxon>
        <taxon>Candidatus Desulfatifera</taxon>
    </lineage>
</organism>
<keyword evidence="1" id="KW-1133">Transmembrane helix</keyword>
<evidence type="ECO:0000313" key="2">
    <source>
        <dbReference type="EMBL" id="MBC8208188.1"/>
    </source>
</evidence>
<sequence length="72" mass="8094">MEKKIRLVTFPFGQVVVPVTGRALLRESRWRVWIAGRLYSRIVKKMAVGVVAGLMVLGGVCSFLVQLAEYGW</sequence>
<keyword evidence="1" id="KW-0472">Membrane</keyword>
<dbReference type="Proteomes" id="UP000599024">
    <property type="component" value="Unassembled WGS sequence"/>
</dbReference>
<evidence type="ECO:0000256" key="1">
    <source>
        <dbReference type="SAM" id="Phobius"/>
    </source>
</evidence>
<proteinExistence type="predicted"/>